<feature type="binding site" evidence="10">
    <location>
        <position position="134"/>
    </location>
    <ligand>
        <name>FAD</name>
        <dbReference type="ChEBI" id="CHEBI:57692"/>
    </ligand>
</feature>
<reference evidence="13" key="2">
    <citation type="submission" date="2015-07" db="EMBL/GenBank/DDBJ databases">
        <title>MeaNS - Measles Nucleotide Surveillance Program.</title>
        <authorList>
            <person name="Tran T."/>
            <person name="Druce J."/>
        </authorList>
    </citation>
    <scope>NUCLEOTIDE SEQUENCE</scope>
    <source>
        <strain evidence="13">DSM 9887</strain>
    </source>
</reference>
<dbReference type="Pfam" id="PF01619">
    <property type="entry name" value="Pro_dh"/>
    <property type="match status" value="1"/>
</dbReference>
<reference evidence="14" key="1">
    <citation type="submission" date="2015-07" db="EMBL/GenBank/DDBJ databases">
        <title>Genome sequencing project for genomic taxonomy and phylogenomics of Bacillus-like bacteria.</title>
        <authorList>
            <person name="Liu B."/>
            <person name="Wang J."/>
            <person name="Zhu Y."/>
            <person name="Liu G."/>
            <person name="Chen Q."/>
            <person name="Chen Z."/>
            <person name="Lan J."/>
            <person name="Che J."/>
            <person name="Ge C."/>
            <person name="Shi H."/>
            <person name="Pan Z."/>
            <person name="Liu X."/>
        </authorList>
    </citation>
    <scope>NUCLEOTIDE SEQUENCE [LARGE SCALE GENOMIC DNA]</scope>
    <source>
        <strain evidence="14">DSM 9887</strain>
    </source>
</reference>
<gene>
    <name evidence="13" type="ORF">ADS79_02455</name>
    <name evidence="12" type="ORF">BRE01_15020</name>
</gene>
<dbReference type="GO" id="GO:0004657">
    <property type="term" value="F:proline dehydrogenase activity"/>
    <property type="evidence" value="ECO:0007669"/>
    <property type="project" value="UniProtKB-EC"/>
</dbReference>
<feature type="binding site" evidence="10">
    <location>
        <begin position="225"/>
        <end position="226"/>
    </location>
    <ligand>
        <name>FAD</name>
        <dbReference type="ChEBI" id="CHEBI:57692"/>
    </ligand>
</feature>
<feature type="binding site" evidence="9">
    <location>
        <position position="287"/>
    </location>
    <ligand>
        <name>substrate</name>
    </ligand>
</feature>
<feature type="domain" description="Proline dehydrogenase" evidence="11">
    <location>
        <begin position="44"/>
        <end position="299"/>
    </location>
</feature>
<dbReference type="InterPro" id="IPR008219">
    <property type="entry name" value="PRODH_bac_arc"/>
</dbReference>
<name>A0A0K9Z0Q2_9BACL</name>
<keyword evidence="4 10" id="KW-0547">Nucleotide-binding</keyword>
<dbReference type="InterPro" id="IPR029041">
    <property type="entry name" value="FAD-linked_oxidoreductase-like"/>
</dbReference>
<evidence type="ECO:0000256" key="5">
    <source>
        <dbReference type="ARBA" id="ARBA00022827"/>
    </source>
</evidence>
<sequence>MEQAMKDFFLFLSKNQTMNAAAKKWGLRFGASRFVSGATIQEAISAVRKLNEQGLVCTLDHLGEFVFSVEEANESADYCIKTLEAIHASGVNCNLSLKMTSMGLDISRDLCMTNMRRTLDVAKNLGNIFVRIDMEDYAHNHVTMEILNELLEEYDNVGTVIQAYLYKASDDIDSLKDKKVNFRLVKGAYKESPEVAYPNKPDVDENYKKIIKQHLLNGGYAAVATHDDNIINFVKQLEKEHNIPRTQFEFQMLYGIRTQSQIDLAREGYKMRVYVPYGNDWYGYFMRRLAESPANVKFVLKGMFTK</sequence>
<comment type="pathway">
    <text evidence="1">Amino-acid degradation; L-proline degradation into L-glutamate; L-glutamate from L-proline: step 1/2.</text>
</comment>
<evidence type="ECO:0000313" key="13">
    <source>
        <dbReference type="EMBL" id="KNB74568.1"/>
    </source>
</evidence>
<dbReference type="Gene3D" id="3.20.20.220">
    <property type="match status" value="1"/>
</dbReference>
<evidence type="ECO:0000256" key="1">
    <source>
        <dbReference type="ARBA" id="ARBA00004739"/>
    </source>
</evidence>
<accession>A0A0K9Z0Q2</accession>
<evidence type="ECO:0000256" key="9">
    <source>
        <dbReference type="PIRSR" id="PIRSR000196-1"/>
    </source>
</evidence>
<dbReference type="EC" id="1.5.5.2" evidence="2"/>
<dbReference type="GO" id="GO:0010133">
    <property type="term" value="P:L-proline catabolic process to L-glutamate"/>
    <property type="evidence" value="ECO:0007669"/>
    <property type="project" value="UniProtKB-UniPathway"/>
</dbReference>
<comment type="cofactor">
    <cofactor evidence="10">
        <name>FAD</name>
        <dbReference type="ChEBI" id="CHEBI:57692"/>
    </cofactor>
    <text evidence="10">Binds 1 FAD per subunit.</text>
</comment>
<dbReference type="PIRSF" id="PIRSF000196">
    <property type="entry name" value="Pro_dehydrog"/>
    <property type="match status" value="1"/>
</dbReference>
<evidence type="ECO:0000256" key="7">
    <source>
        <dbReference type="ARBA" id="ARBA00023062"/>
    </source>
</evidence>
<feature type="binding site" evidence="10">
    <location>
        <position position="162"/>
    </location>
    <ligand>
        <name>FAD</name>
        <dbReference type="ChEBI" id="CHEBI:57692"/>
    </ligand>
</feature>
<dbReference type="Proteomes" id="UP000036834">
    <property type="component" value="Unassembled WGS sequence"/>
</dbReference>
<dbReference type="OrthoDB" id="9773461at2"/>
<dbReference type="EMBL" id="BJON01000006">
    <property type="protein sequence ID" value="GED67800.1"/>
    <property type="molecule type" value="Genomic_DNA"/>
</dbReference>
<protein>
    <recommendedName>
        <fullName evidence="2">proline dehydrogenase</fullName>
        <ecNumber evidence="2">1.5.5.2</ecNumber>
    </recommendedName>
</protein>
<evidence type="ECO:0000256" key="2">
    <source>
        <dbReference type="ARBA" id="ARBA00012695"/>
    </source>
</evidence>
<dbReference type="SUPFAM" id="SSF51730">
    <property type="entry name" value="FAD-linked oxidoreductase"/>
    <property type="match status" value="1"/>
</dbReference>
<organism evidence="13 14">
    <name type="scientific">Brevibacillus reuszeri</name>
    <dbReference type="NCBI Taxonomy" id="54915"/>
    <lineage>
        <taxon>Bacteria</taxon>
        <taxon>Bacillati</taxon>
        <taxon>Bacillota</taxon>
        <taxon>Bacilli</taxon>
        <taxon>Bacillales</taxon>
        <taxon>Paenibacillaceae</taxon>
        <taxon>Brevibacillus</taxon>
    </lineage>
</organism>
<dbReference type="AlphaFoldDB" id="A0A0K9Z0Q2"/>
<dbReference type="PATRIC" id="fig|54915.3.peg.5655"/>
<evidence type="ECO:0000313" key="14">
    <source>
        <dbReference type="Proteomes" id="UP000036834"/>
    </source>
</evidence>
<dbReference type="InterPro" id="IPR002872">
    <property type="entry name" value="Proline_DH_dom"/>
</dbReference>
<evidence type="ECO:0000256" key="6">
    <source>
        <dbReference type="ARBA" id="ARBA00023002"/>
    </source>
</evidence>
<keyword evidence="15" id="KW-1185">Reference proteome</keyword>
<dbReference type="Proteomes" id="UP000319578">
    <property type="component" value="Unassembled WGS sequence"/>
</dbReference>
<keyword evidence="3" id="KW-0285">Flavoprotein</keyword>
<evidence type="ECO:0000256" key="10">
    <source>
        <dbReference type="PIRSR" id="PIRSR000196-2"/>
    </source>
</evidence>
<feature type="binding site" evidence="10">
    <location>
        <begin position="186"/>
        <end position="188"/>
    </location>
    <ligand>
        <name>FAD</name>
        <dbReference type="ChEBI" id="CHEBI:57692"/>
    </ligand>
</feature>
<dbReference type="UniPathway" id="UPA00261">
    <property type="reaction ID" value="UER00373"/>
</dbReference>
<evidence type="ECO:0000259" key="11">
    <source>
        <dbReference type="Pfam" id="PF01619"/>
    </source>
</evidence>
<evidence type="ECO:0000313" key="12">
    <source>
        <dbReference type="EMBL" id="GED67800.1"/>
    </source>
</evidence>
<dbReference type="PANTHER" id="PTHR13914">
    <property type="entry name" value="PROLINE OXIDASE"/>
    <property type="match status" value="1"/>
</dbReference>
<keyword evidence="7" id="KW-0642">Proline metabolism</keyword>
<dbReference type="GO" id="GO:0000166">
    <property type="term" value="F:nucleotide binding"/>
    <property type="evidence" value="ECO:0007669"/>
    <property type="project" value="UniProtKB-KW"/>
</dbReference>
<dbReference type="RefSeq" id="WP_049736814.1">
    <property type="nucleotide sequence ID" value="NZ_BJON01000006.1"/>
</dbReference>
<proteinExistence type="predicted"/>
<dbReference type="InterPro" id="IPR015659">
    <property type="entry name" value="Proline_oxidase"/>
</dbReference>
<dbReference type="EMBL" id="LGIQ01000002">
    <property type="protein sequence ID" value="KNB74568.1"/>
    <property type="molecule type" value="Genomic_DNA"/>
</dbReference>
<evidence type="ECO:0000313" key="15">
    <source>
        <dbReference type="Proteomes" id="UP000319578"/>
    </source>
</evidence>
<evidence type="ECO:0000256" key="8">
    <source>
        <dbReference type="ARBA" id="ARBA00048779"/>
    </source>
</evidence>
<feature type="binding site" evidence="10">
    <location>
        <position position="200"/>
    </location>
    <ligand>
        <name>FAD</name>
        <dbReference type="ChEBI" id="CHEBI:57692"/>
    </ligand>
</feature>
<keyword evidence="6" id="KW-0560">Oxidoreductase</keyword>
<evidence type="ECO:0000256" key="4">
    <source>
        <dbReference type="ARBA" id="ARBA00022741"/>
    </source>
</evidence>
<comment type="caution">
    <text evidence="13">The sequence shown here is derived from an EMBL/GenBank/DDBJ whole genome shotgun (WGS) entry which is preliminary data.</text>
</comment>
<evidence type="ECO:0000256" key="3">
    <source>
        <dbReference type="ARBA" id="ARBA00022630"/>
    </source>
</evidence>
<comment type="catalytic activity">
    <reaction evidence="8">
        <text>L-proline + a quinone = (S)-1-pyrroline-5-carboxylate + a quinol + H(+)</text>
        <dbReference type="Rhea" id="RHEA:23784"/>
        <dbReference type="ChEBI" id="CHEBI:15378"/>
        <dbReference type="ChEBI" id="CHEBI:17388"/>
        <dbReference type="ChEBI" id="CHEBI:24646"/>
        <dbReference type="ChEBI" id="CHEBI:60039"/>
        <dbReference type="ChEBI" id="CHEBI:132124"/>
        <dbReference type="EC" id="1.5.5.2"/>
    </reaction>
</comment>
<dbReference type="PANTHER" id="PTHR13914:SF0">
    <property type="entry name" value="PROLINE DEHYDROGENASE 1, MITOCHONDRIAL"/>
    <property type="match status" value="1"/>
</dbReference>
<feature type="binding site" evidence="9">
    <location>
        <position position="98"/>
    </location>
    <ligand>
        <name>substrate</name>
    </ligand>
</feature>
<feature type="binding site" evidence="9">
    <location>
        <position position="288"/>
    </location>
    <ligand>
        <name>substrate</name>
    </ligand>
</feature>
<dbReference type="STRING" id="54915.ADS79_02455"/>
<reference evidence="12 15" key="3">
    <citation type="submission" date="2019-06" db="EMBL/GenBank/DDBJ databases">
        <title>Whole genome shotgun sequence of Brevibacillus reuszeri NBRC 15719.</title>
        <authorList>
            <person name="Hosoyama A."/>
            <person name="Uohara A."/>
            <person name="Ohji S."/>
            <person name="Ichikawa N."/>
        </authorList>
    </citation>
    <scope>NUCLEOTIDE SEQUENCE [LARGE SCALE GENOMIC DNA]</scope>
    <source>
        <strain evidence="12 15">NBRC 15719</strain>
    </source>
</reference>
<keyword evidence="5 10" id="KW-0274">FAD</keyword>